<dbReference type="EMBL" id="CP003282">
    <property type="protein sequence ID" value="AFG36565.1"/>
    <property type="molecule type" value="Genomic_DNA"/>
</dbReference>
<keyword evidence="2" id="KW-0227">DNA damage</keyword>
<dbReference type="GO" id="GO:0003677">
    <property type="term" value="F:DNA binding"/>
    <property type="evidence" value="ECO:0007669"/>
    <property type="project" value="UniProtKB-KW"/>
</dbReference>
<dbReference type="PANTHER" id="PTHR13235:SF2">
    <property type="entry name" value="SINGLE-STRAND SELECTIVE MONOFUNCTIONAL URACIL DNA GLYCOSYLASE"/>
    <property type="match status" value="1"/>
</dbReference>
<dbReference type="STRING" id="889378.Spiaf_0462"/>
<proteinExistence type="inferred from homology"/>
<gene>
    <name evidence="8" type="ordered locus">Spiaf_0462</name>
</gene>
<comment type="similarity">
    <text evidence="1">Belongs to the uracil-DNA glycosylase (UDG) superfamily. SMUG1 family.</text>
</comment>
<dbReference type="AlphaFoldDB" id="H9UGC2"/>
<keyword evidence="4" id="KW-0238">DNA-binding</keyword>
<feature type="compositionally biased region" description="Low complexity" evidence="6">
    <location>
        <begin position="301"/>
        <end position="321"/>
    </location>
</feature>
<feature type="domain" description="Uracil-DNA glycosylase-like" evidence="7">
    <location>
        <begin position="116"/>
        <end position="343"/>
    </location>
</feature>
<feature type="region of interest" description="Disordered" evidence="6">
    <location>
        <begin position="1"/>
        <end position="69"/>
    </location>
</feature>
<sequence>MSEIDQTGAGDMESAGSEMLEEGDSGLAGGGSGRSPAGSEVLEEGDSGRSPASSEVLEEGGQPDGGSPEAVALLTAARKLATVAGKLHFADPVAMTYNPLEYAWEGHADYVSRWGAGQKRVVFLGMNPGPFGMAQTGVPFGEIAAVRDWMGVRGRIGHPPQEHPKRPVQGFACPKSEVSGRRLWGLMQQRFGDAGEFFRDHFVVNYCPLIFMEASSRNRTPNQLKKPEREALFAVCDQHLQSVLMALQPEWVVGVGKFAAERAARVVQAMAGGGAGRANSTGNFAGGETYSAGDGIGGTATRGSAGDTTGAARAADGTTSGPAAAVPRVTWVLHPSPASPHANRGWAEAAVRQLVDAGVWV</sequence>
<keyword evidence="5" id="KW-0234">DNA repair</keyword>
<organism evidence="8 9">
    <name type="scientific">Spirochaeta africana (strain ATCC 700263 / DSM 8902 / Z-7692)</name>
    <dbReference type="NCBI Taxonomy" id="889378"/>
    <lineage>
        <taxon>Bacteria</taxon>
        <taxon>Pseudomonadati</taxon>
        <taxon>Spirochaetota</taxon>
        <taxon>Spirochaetia</taxon>
        <taxon>Spirochaetales</taxon>
        <taxon>Spirochaetaceae</taxon>
        <taxon>Spirochaeta</taxon>
    </lineage>
</organism>
<reference evidence="9" key="1">
    <citation type="journal article" date="2013" name="Stand. Genomic Sci.">
        <title>Complete genome sequence of the halophilic bacterium Spirochaeta africana type strain (Z-7692(T)) from the alkaline Lake Magadi in the East African Rift.</title>
        <authorList>
            <person name="Liolos K."/>
            <person name="Abt B."/>
            <person name="Scheuner C."/>
            <person name="Teshima H."/>
            <person name="Held B."/>
            <person name="Lapidus A."/>
            <person name="Nolan M."/>
            <person name="Lucas S."/>
            <person name="Deshpande S."/>
            <person name="Cheng J.F."/>
            <person name="Tapia R."/>
            <person name="Goodwin L.A."/>
            <person name="Pitluck S."/>
            <person name="Pagani I."/>
            <person name="Ivanova N."/>
            <person name="Mavromatis K."/>
            <person name="Mikhailova N."/>
            <person name="Huntemann M."/>
            <person name="Pati A."/>
            <person name="Chen A."/>
            <person name="Palaniappan K."/>
            <person name="Land M."/>
            <person name="Rohde M."/>
            <person name="Tindall B.J."/>
            <person name="Detter J.C."/>
            <person name="Goker M."/>
            <person name="Bristow J."/>
            <person name="Eisen J.A."/>
            <person name="Markowitz V."/>
            <person name="Hugenholtz P."/>
            <person name="Woyke T."/>
            <person name="Klenk H.P."/>
            <person name="Kyrpides N.C."/>
        </authorList>
    </citation>
    <scope>NUCLEOTIDE SEQUENCE</scope>
    <source>
        <strain evidence="9">ATCC 700263 / DSM 8902 / Z-7692</strain>
    </source>
</reference>
<dbReference type="SUPFAM" id="SSF52141">
    <property type="entry name" value="Uracil-DNA glycosylase-like"/>
    <property type="match status" value="1"/>
</dbReference>
<dbReference type="Gene3D" id="3.40.470.10">
    <property type="entry name" value="Uracil-DNA glycosylase-like domain"/>
    <property type="match status" value="1"/>
</dbReference>
<dbReference type="GO" id="GO:0000703">
    <property type="term" value="F:oxidized pyrimidine nucleobase lesion DNA N-glycosylase activity"/>
    <property type="evidence" value="ECO:0007669"/>
    <property type="project" value="TreeGrafter"/>
</dbReference>
<dbReference type="HOGENOM" id="CLU_767049_0_0_12"/>
<dbReference type="GO" id="GO:0006284">
    <property type="term" value="P:base-excision repair"/>
    <property type="evidence" value="ECO:0007669"/>
    <property type="project" value="InterPro"/>
</dbReference>
<dbReference type="InterPro" id="IPR005122">
    <property type="entry name" value="Uracil-DNA_glycosylase-like"/>
</dbReference>
<evidence type="ECO:0000256" key="1">
    <source>
        <dbReference type="ARBA" id="ARBA00007889"/>
    </source>
</evidence>
<keyword evidence="3" id="KW-0378">Hydrolase</keyword>
<evidence type="ECO:0000256" key="2">
    <source>
        <dbReference type="ARBA" id="ARBA00022763"/>
    </source>
</evidence>
<dbReference type="Proteomes" id="UP000007383">
    <property type="component" value="Chromosome"/>
</dbReference>
<evidence type="ECO:0000256" key="4">
    <source>
        <dbReference type="ARBA" id="ARBA00023125"/>
    </source>
</evidence>
<evidence type="ECO:0000256" key="3">
    <source>
        <dbReference type="ARBA" id="ARBA00022801"/>
    </source>
</evidence>
<evidence type="ECO:0000256" key="6">
    <source>
        <dbReference type="SAM" id="MobiDB-lite"/>
    </source>
</evidence>
<dbReference type="FunFam" id="3.40.470.10:FF:000005">
    <property type="entry name" value="Single-strand selective monofunctional uracil DNA glycosylase"/>
    <property type="match status" value="1"/>
</dbReference>
<dbReference type="GO" id="GO:0017065">
    <property type="term" value="F:single-strand selective uracil DNA N-glycosylase activity"/>
    <property type="evidence" value="ECO:0007669"/>
    <property type="project" value="InterPro"/>
</dbReference>
<dbReference type="InterPro" id="IPR036895">
    <property type="entry name" value="Uracil-DNA_glycosylase-like_sf"/>
</dbReference>
<name>H9UGC2_SPIAZ</name>
<dbReference type="InterPro" id="IPR039134">
    <property type="entry name" value="SMUG1"/>
</dbReference>
<protein>
    <submittedName>
        <fullName evidence="8">Uracil DNA glycosylase superfamily protein</fullName>
    </submittedName>
</protein>
<dbReference type="CDD" id="cd19374">
    <property type="entry name" value="UDG-F3_SMUG1-like"/>
    <property type="match status" value="1"/>
</dbReference>
<feature type="region of interest" description="Disordered" evidence="6">
    <location>
        <begin position="301"/>
        <end position="322"/>
    </location>
</feature>
<dbReference type="PANTHER" id="PTHR13235">
    <property type="entry name" value="SINGLE-STRAND SELECTIVE MONOFUNCTIONAL URACIL DNA GLYCOSYLASE"/>
    <property type="match status" value="1"/>
</dbReference>
<dbReference type="PATRIC" id="fig|889378.3.peg.470"/>
<keyword evidence="9" id="KW-1185">Reference proteome</keyword>
<evidence type="ECO:0000313" key="8">
    <source>
        <dbReference type="EMBL" id="AFG36565.1"/>
    </source>
</evidence>
<evidence type="ECO:0000259" key="7">
    <source>
        <dbReference type="Pfam" id="PF03167"/>
    </source>
</evidence>
<evidence type="ECO:0000256" key="5">
    <source>
        <dbReference type="ARBA" id="ARBA00023204"/>
    </source>
</evidence>
<dbReference type="eggNOG" id="COG1573">
    <property type="taxonomic scope" value="Bacteria"/>
</dbReference>
<dbReference type="Pfam" id="PF03167">
    <property type="entry name" value="UDG"/>
    <property type="match status" value="1"/>
</dbReference>
<dbReference type="RefSeq" id="WP_014454562.1">
    <property type="nucleotide sequence ID" value="NC_017098.1"/>
</dbReference>
<dbReference type="KEGG" id="sfc:Spiaf_0462"/>
<accession>H9UGC2</accession>
<evidence type="ECO:0000313" key="9">
    <source>
        <dbReference type="Proteomes" id="UP000007383"/>
    </source>
</evidence>